<sequence>MTLWKSELVDGLSNAASQTKNDSHSLYTVLKRLFHTIVVSAVFALIVVLLLLFQQYQNDWLTVQTRFSGESIARQYAKLLQPAFIADALSNQETENNVDSALSDTLTQREYIESVASILVDEPHILALSVFDKDGRYIAPLPQIASVVSMSQSQSVTPLTYVGVITDDNENLLGYVNIHMNTQAVLESPLTLRYQLALIACILVFLALMLGIYLTRAFYKSRPWFIQVIESKRNKEKR</sequence>
<accession>A0A126Q1F4</accession>
<evidence type="ECO:0008006" key="4">
    <source>
        <dbReference type="Google" id="ProtNLM"/>
    </source>
</evidence>
<evidence type="ECO:0000313" key="3">
    <source>
        <dbReference type="Proteomes" id="UP000063991"/>
    </source>
</evidence>
<feature type="transmembrane region" description="Helical" evidence="1">
    <location>
        <begin position="33"/>
        <end position="53"/>
    </location>
</feature>
<dbReference type="AlphaFoldDB" id="A0A126Q1F4"/>
<dbReference type="Proteomes" id="UP000063991">
    <property type="component" value="Chromosome"/>
</dbReference>
<dbReference type="EMBL" id="CP014323">
    <property type="protein sequence ID" value="AMJ99072.1"/>
    <property type="molecule type" value="Genomic_DNA"/>
</dbReference>
<evidence type="ECO:0000256" key="1">
    <source>
        <dbReference type="SAM" id="Phobius"/>
    </source>
</evidence>
<protein>
    <recommendedName>
        <fullName evidence="4">Smp protein</fullName>
    </recommendedName>
</protein>
<keyword evidence="1" id="KW-1133">Transmembrane helix</keyword>
<gene>
    <name evidence="2" type="ORF">AVL55_13400</name>
</gene>
<name>A0A126Q1F4_ALTMA</name>
<keyword evidence="1" id="KW-0812">Transmembrane</keyword>
<evidence type="ECO:0000313" key="2">
    <source>
        <dbReference type="EMBL" id="AMJ99072.1"/>
    </source>
</evidence>
<organism evidence="2 3">
    <name type="scientific">Alteromonas macleodii</name>
    <name type="common">Pseudoalteromonas macleodii</name>
    <dbReference type="NCBI Taxonomy" id="28108"/>
    <lineage>
        <taxon>Bacteria</taxon>
        <taxon>Pseudomonadati</taxon>
        <taxon>Pseudomonadota</taxon>
        <taxon>Gammaproteobacteria</taxon>
        <taxon>Alteromonadales</taxon>
        <taxon>Alteromonadaceae</taxon>
        <taxon>Alteromonas/Salinimonas group</taxon>
        <taxon>Alteromonas</taxon>
    </lineage>
</organism>
<keyword evidence="1" id="KW-0472">Membrane</keyword>
<reference evidence="2 3" key="1">
    <citation type="submission" date="2015-12" db="EMBL/GenBank/DDBJ databases">
        <authorList>
            <person name="Shamseldin A."/>
            <person name="Moawad H."/>
            <person name="Abd El-Rahim W.M."/>
            <person name="Sadowsky M.J."/>
        </authorList>
    </citation>
    <scope>NUCLEOTIDE SEQUENCE [LARGE SCALE GENOMIC DNA]</scope>
    <source>
        <strain evidence="2 3">D7</strain>
    </source>
</reference>
<dbReference type="OrthoDB" id="6335784at2"/>
<feature type="transmembrane region" description="Helical" evidence="1">
    <location>
        <begin position="196"/>
        <end position="215"/>
    </location>
</feature>
<dbReference type="RefSeq" id="WP_061095469.1">
    <property type="nucleotide sequence ID" value="NZ_CP014323.1"/>
</dbReference>
<proteinExistence type="predicted"/>